<dbReference type="InterPro" id="IPR011990">
    <property type="entry name" value="TPR-like_helical_dom_sf"/>
</dbReference>
<dbReference type="PROSITE" id="PS51755">
    <property type="entry name" value="OMPR_PHOB"/>
    <property type="match status" value="1"/>
</dbReference>
<keyword evidence="3 5" id="KW-0238">DNA-binding</keyword>
<dbReference type="SUPFAM" id="SSF52540">
    <property type="entry name" value="P-loop containing nucleoside triphosphate hydrolases"/>
    <property type="match status" value="1"/>
</dbReference>
<keyword evidence="6" id="KW-0472">Membrane</keyword>
<dbReference type="InterPro" id="IPR005158">
    <property type="entry name" value="BTAD"/>
</dbReference>
<dbReference type="InterPro" id="IPR036388">
    <property type="entry name" value="WH-like_DNA-bd_sf"/>
</dbReference>
<evidence type="ECO:0000256" key="2">
    <source>
        <dbReference type="ARBA" id="ARBA00023015"/>
    </source>
</evidence>
<dbReference type="Pfam" id="PF05729">
    <property type="entry name" value="NACHT"/>
    <property type="match status" value="1"/>
</dbReference>
<feature type="transmembrane region" description="Helical" evidence="6">
    <location>
        <begin position="887"/>
        <end position="907"/>
    </location>
</feature>
<dbReference type="Gene3D" id="1.10.10.10">
    <property type="entry name" value="Winged helix-like DNA-binding domain superfamily/Winged helix DNA-binding domain"/>
    <property type="match status" value="1"/>
</dbReference>
<feature type="transmembrane region" description="Helical" evidence="6">
    <location>
        <begin position="729"/>
        <end position="748"/>
    </location>
</feature>
<dbReference type="Gene3D" id="3.40.50.300">
    <property type="entry name" value="P-loop containing nucleotide triphosphate hydrolases"/>
    <property type="match status" value="1"/>
</dbReference>
<feature type="transmembrane region" description="Helical" evidence="6">
    <location>
        <begin position="691"/>
        <end position="709"/>
    </location>
</feature>
<evidence type="ECO:0000313" key="10">
    <source>
        <dbReference type="Proteomes" id="UP001597183"/>
    </source>
</evidence>
<gene>
    <name evidence="9" type="ORF">ACFQ5G_01885</name>
</gene>
<accession>A0ABW4A054</accession>
<feature type="domain" description="OmpR/PhoB-type" evidence="8">
    <location>
        <begin position="1"/>
        <end position="105"/>
    </location>
</feature>
<dbReference type="InterPro" id="IPR007111">
    <property type="entry name" value="NACHT_NTPase"/>
</dbReference>
<dbReference type="InterPro" id="IPR001867">
    <property type="entry name" value="OmpR/PhoB-type_DNA-bd"/>
</dbReference>
<dbReference type="SUPFAM" id="SSF46894">
    <property type="entry name" value="C-terminal effector domain of the bipartite response regulators"/>
    <property type="match status" value="1"/>
</dbReference>
<dbReference type="Pfam" id="PF03704">
    <property type="entry name" value="BTAD"/>
    <property type="match status" value="1"/>
</dbReference>
<dbReference type="InterPro" id="IPR027417">
    <property type="entry name" value="P-loop_NTPase"/>
</dbReference>
<dbReference type="SUPFAM" id="SSF48452">
    <property type="entry name" value="TPR-like"/>
    <property type="match status" value="1"/>
</dbReference>
<dbReference type="PANTHER" id="PTHR35807">
    <property type="entry name" value="TRANSCRIPTIONAL REGULATOR REDD-RELATED"/>
    <property type="match status" value="1"/>
</dbReference>
<comment type="caution">
    <text evidence="9">The sequence shown here is derived from an EMBL/GenBank/DDBJ whole genome shotgun (WGS) entry which is preliminary data.</text>
</comment>
<feature type="transmembrane region" description="Helical" evidence="6">
    <location>
        <begin position="852"/>
        <end position="875"/>
    </location>
</feature>
<evidence type="ECO:0000259" key="8">
    <source>
        <dbReference type="PROSITE" id="PS51755"/>
    </source>
</evidence>
<evidence type="ECO:0000256" key="4">
    <source>
        <dbReference type="ARBA" id="ARBA00023163"/>
    </source>
</evidence>
<keyword evidence="6" id="KW-1133">Transmembrane helix</keyword>
<evidence type="ECO:0000259" key="7">
    <source>
        <dbReference type="PROSITE" id="PS50837"/>
    </source>
</evidence>
<feature type="domain" description="NACHT" evidence="7">
    <location>
        <begin position="326"/>
        <end position="447"/>
    </location>
</feature>
<organism evidence="9 10">
    <name type="scientific">Actinoplanes sichuanensis</name>
    <dbReference type="NCBI Taxonomy" id="512349"/>
    <lineage>
        <taxon>Bacteria</taxon>
        <taxon>Bacillati</taxon>
        <taxon>Actinomycetota</taxon>
        <taxon>Actinomycetes</taxon>
        <taxon>Micromonosporales</taxon>
        <taxon>Micromonosporaceae</taxon>
        <taxon>Actinoplanes</taxon>
    </lineage>
</organism>
<feature type="DNA-binding region" description="OmpR/PhoB-type" evidence="5">
    <location>
        <begin position="1"/>
        <end position="105"/>
    </location>
</feature>
<keyword evidence="10" id="KW-1185">Reference proteome</keyword>
<dbReference type="InterPro" id="IPR016032">
    <property type="entry name" value="Sig_transdc_resp-reg_C-effctor"/>
</dbReference>
<dbReference type="PROSITE" id="PS50837">
    <property type="entry name" value="NACHT"/>
    <property type="match status" value="1"/>
</dbReference>
<dbReference type="EMBL" id="JBHTMK010000004">
    <property type="protein sequence ID" value="MFD1364087.1"/>
    <property type="molecule type" value="Genomic_DNA"/>
</dbReference>
<evidence type="ECO:0000256" key="5">
    <source>
        <dbReference type="PROSITE-ProRule" id="PRU01091"/>
    </source>
</evidence>
<evidence type="ECO:0000256" key="3">
    <source>
        <dbReference type="ARBA" id="ARBA00023125"/>
    </source>
</evidence>
<keyword evidence="4" id="KW-0804">Transcription</keyword>
<dbReference type="SMART" id="SM00862">
    <property type="entry name" value="Trans_reg_C"/>
    <property type="match status" value="1"/>
</dbReference>
<dbReference type="Proteomes" id="UP001597183">
    <property type="component" value="Unassembled WGS sequence"/>
</dbReference>
<reference evidence="10" key="1">
    <citation type="journal article" date="2019" name="Int. J. Syst. Evol. Microbiol.">
        <title>The Global Catalogue of Microorganisms (GCM) 10K type strain sequencing project: providing services to taxonomists for standard genome sequencing and annotation.</title>
        <authorList>
            <consortium name="The Broad Institute Genomics Platform"/>
            <consortium name="The Broad Institute Genome Sequencing Center for Infectious Disease"/>
            <person name="Wu L."/>
            <person name="Ma J."/>
        </authorList>
    </citation>
    <scope>NUCLEOTIDE SEQUENCE [LARGE SCALE GENOMIC DNA]</scope>
    <source>
        <strain evidence="10">CCM 7526</strain>
    </source>
</reference>
<keyword evidence="6" id="KW-0812">Transmembrane</keyword>
<name>A0ABW4A054_9ACTN</name>
<evidence type="ECO:0000256" key="1">
    <source>
        <dbReference type="ARBA" id="ARBA00005820"/>
    </source>
</evidence>
<dbReference type="PANTHER" id="PTHR35807:SF1">
    <property type="entry name" value="TRANSCRIPTIONAL REGULATOR REDD"/>
    <property type="match status" value="1"/>
</dbReference>
<keyword evidence="2" id="KW-0805">Transcription regulation</keyword>
<sequence length="969" mass="103913">MQFQVLGPLAVELDGESLPLGPPLQRRVLAALLLRRNENVARRTLIEEVWSADAEAFDGWELEDRKRGALFTYIARLRVALAPAAAAIGRDTLLVTEDGGYRLDLPDDHVDETEFRGLIRQGQDALAADQPAVAVQRLDSALALWRGRPLGSLHTEAFARDTVARLDAARLEALEATADAFQRLHRYRELLTDVGLGRWIEEYPDSERLHHALVIALHRSGQPAAALSACQDGIARLHKSGSTPTLLYAVADELSAPDTAPRLPPMMPADLLEAAAQTLTSAVRRQWQDEIALLQLSDPYPIPVRWSDGSADVAALASAFQALDRRRLVVLGPAGSGKTTLAVMLTVELATRRLPGEPVPVLLSLSSWRPGNEHLHAWLRRELAERYPILQDRARFGPTAIADLVADRRLVPILDGLDEVPASRRSAAIRAINRAVLAGDAFVLTSRAEEYRAAVTAGERLTAATIIEAQPVRLTEAAEYLRAASALQAGEHRWEPVLAALTAQPDGPLAAALTSPSTLMLTRQVYGGASDPAQLLDSVRFPDRDAIEAHLLDVLVPTLLEQDAHRDERRTVRDDRIFRDRLAFLARHARSVQTYDLAWWDLARSVRPLASRVGRSVTAAALIMVIAVVIVLVKDLPDYVAKIGLVAALQHCSLQAVKHGLAYSLGTLAAALCVGSIIPPGPQDAPRRRRVLTGALQAGAAGGGVLGLVQGAGAALGNESAAGGVVTGVAYGLGLGFAFGLSAVIAAVPTPTATDFRLRGRVRRPARMLGRGVAAGAVVGLVVGGVQEGVLAFARHAGVRYDDELVIGLLPALVFGLVVGPASALIHWSRTPIAVERAHDLRSTLAVDRRQYLTLLAMVTTTIVVAFTSGALVSLDLSIAETVGHGVSAGLGGAFVLAVAFGFTAAWPRYQAARLWLVLRGRLPWDLTGFLAEAHRIGVLRRHGAVYQFRHGRLRDSLAGSSQAARASR</sequence>
<dbReference type="Gene3D" id="1.25.40.10">
    <property type="entry name" value="Tetratricopeptide repeat domain"/>
    <property type="match status" value="1"/>
</dbReference>
<dbReference type="SMART" id="SM01043">
    <property type="entry name" value="BTAD"/>
    <property type="match status" value="1"/>
</dbReference>
<feature type="transmembrane region" description="Helical" evidence="6">
    <location>
        <begin position="613"/>
        <end position="633"/>
    </location>
</feature>
<dbReference type="InterPro" id="IPR051677">
    <property type="entry name" value="AfsR-DnrI-RedD_regulator"/>
</dbReference>
<dbReference type="CDD" id="cd15831">
    <property type="entry name" value="BTAD"/>
    <property type="match status" value="1"/>
</dbReference>
<feature type="transmembrane region" description="Helical" evidence="6">
    <location>
        <begin position="768"/>
        <end position="786"/>
    </location>
</feature>
<feature type="transmembrane region" description="Helical" evidence="6">
    <location>
        <begin position="806"/>
        <end position="828"/>
    </location>
</feature>
<dbReference type="RefSeq" id="WP_317793996.1">
    <property type="nucleotide sequence ID" value="NZ_AP028461.1"/>
</dbReference>
<proteinExistence type="inferred from homology"/>
<evidence type="ECO:0000256" key="6">
    <source>
        <dbReference type="SAM" id="Phobius"/>
    </source>
</evidence>
<comment type="similarity">
    <text evidence="1">Belongs to the AfsR/DnrI/RedD regulatory family.</text>
</comment>
<protein>
    <submittedName>
        <fullName evidence="9">BTAD domain-containing putative transcriptional regulator</fullName>
    </submittedName>
</protein>
<evidence type="ECO:0000313" key="9">
    <source>
        <dbReference type="EMBL" id="MFD1364087.1"/>
    </source>
</evidence>